<keyword evidence="4 6" id="KW-0472">Membrane</keyword>
<feature type="transmembrane region" description="Helical" evidence="6">
    <location>
        <begin position="47"/>
        <end position="73"/>
    </location>
</feature>
<feature type="region of interest" description="Disordered" evidence="5">
    <location>
        <begin position="1"/>
        <end position="35"/>
    </location>
</feature>
<evidence type="ECO:0000256" key="4">
    <source>
        <dbReference type="ARBA" id="ARBA00023136"/>
    </source>
</evidence>
<feature type="compositionally biased region" description="Low complexity" evidence="5">
    <location>
        <begin position="25"/>
        <end position="35"/>
    </location>
</feature>
<accession>A0A258D673</accession>
<comment type="caution">
    <text evidence="7">The sequence shown here is derived from an EMBL/GenBank/DDBJ whole genome shotgun (WGS) entry which is preliminary data.</text>
</comment>
<comment type="subcellular location">
    <subcellularLocation>
        <location evidence="1">Membrane</location>
        <topology evidence="1">Multi-pass membrane protein</topology>
    </subcellularLocation>
</comment>
<dbReference type="EMBL" id="NCDQ01000170">
    <property type="protein sequence ID" value="OYX02803.1"/>
    <property type="molecule type" value="Genomic_DNA"/>
</dbReference>
<evidence type="ECO:0000256" key="1">
    <source>
        <dbReference type="ARBA" id="ARBA00004141"/>
    </source>
</evidence>
<keyword evidence="2 6" id="KW-0812">Transmembrane</keyword>
<evidence type="ECO:0000313" key="7">
    <source>
        <dbReference type="EMBL" id="OYX02803.1"/>
    </source>
</evidence>
<dbReference type="AlphaFoldDB" id="A0A258D673"/>
<name>A0A258D673_CAUVI</name>
<evidence type="ECO:0000256" key="2">
    <source>
        <dbReference type="ARBA" id="ARBA00022692"/>
    </source>
</evidence>
<evidence type="ECO:0000313" key="8">
    <source>
        <dbReference type="Proteomes" id="UP000215616"/>
    </source>
</evidence>
<protein>
    <recommendedName>
        <fullName evidence="9">DUF4870 domain-containing protein</fullName>
    </recommendedName>
</protein>
<dbReference type="InterPro" id="IPR019109">
    <property type="entry name" value="MamF_MmsF"/>
</dbReference>
<evidence type="ECO:0000256" key="3">
    <source>
        <dbReference type="ARBA" id="ARBA00022989"/>
    </source>
</evidence>
<organism evidence="7 8">
    <name type="scientific">Caulobacter vibrioides</name>
    <name type="common">Caulobacter crescentus</name>
    <dbReference type="NCBI Taxonomy" id="155892"/>
    <lineage>
        <taxon>Bacteria</taxon>
        <taxon>Pseudomonadati</taxon>
        <taxon>Pseudomonadota</taxon>
        <taxon>Alphaproteobacteria</taxon>
        <taxon>Caulobacterales</taxon>
        <taxon>Caulobacteraceae</taxon>
        <taxon>Caulobacter</taxon>
    </lineage>
</organism>
<evidence type="ECO:0000256" key="6">
    <source>
        <dbReference type="SAM" id="Phobius"/>
    </source>
</evidence>
<keyword evidence="3 6" id="KW-1133">Transmembrane helix</keyword>
<reference evidence="7 8" key="1">
    <citation type="submission" date="2017-03" db="EMBL/GenBank/DDBJ databases">
        <title>Lifting the veil on microbial sulfur biogeochemistry in mining wastewaters.</title>
        <authorList>
            <person name="Kantor R.S."/>
            <person name="Colenbrander Nelson T."/>
            <person name="Marshall S."/>
            <person name="Bennett D."/>
            <person name="Apte S."/>
            <person name="Camacho D."/>
            <person name="Thomas B.C."/>
            <person name="Warren L.A."/>
            <person name="Banfield J.F."/>
        </authorList>
    </citation>
    <scope>NUCLEOTIDE SEQUENCE [LARGE SCALE GENOMIC DNA]</scope>
    <source>
        <strain evidence="7">32-67-7</strain>
    </source>
</reference>
<sequence length="148" mass="15833">MTPPSFASRPDQRDDPDDEVSPGSTVTDPTPDTAVPPALPDDKALPIAIYALHIAGAVTGGFTCLIAAILAYISRKGAPDWLASHYEFQIRTFWLALLFSLISGLLTVVGIGVVMLVAVGLWVIVRAVVGLSHLLKGQPYPTPKNWML</sequence>
<evidence type="ECO:0000256" key="5">
    <source>
        <dbReference type="SAM" id="MobiDB-lite"/>
    </source>
</evidence>
<evidence type="ECO:0008006" key="9">
    <source>
        <dbReference type="Google" id="ProtNLM"/>
    </source>
</evidence>
<gene>
    <name evidence="7" type="ORF">B7Z12_11360</name>
</gene>
<dbReference type="Pfam" id="PF09685">
    <property type="entry name" value="MamF_MmsF"/>
    <property type="match status" value="1"/>
</dbReference>
<feature type="transmembrane region" description="Helical" evidence="6">
    <location>
        <begin position="93"/>
        <end position="125"/>
    </location>
</feature>
<proteinExistence type="predicted"/>
<dbReference type="Proteomes" id="UP000215616">
    <property type="component" value="Unassembled WGS sequence"/>
</dbReference>